<dbReference type="Proteomes" id="UP001597319">
    <property type="component" value="Unassembled WGS sequence"/>
</dbReference>
<name>A0ABW5LDF1_9FLAO</name>
<organism evidence="1 2">
    <name type="scientific">Aquimarina rubra</name>
    <dbReference type="NCBI Taxonomy" id="1920033"/>
    <lineage>
        <taxon>Bacteria</taxon>
        <taxon>Pseudomonadati</taxon>
        <taxon>Bacteroidota</taxon>
        <taxon>Flavobacteriia</taxon>
        <taxon>Flavobacteriales</taxon>
        <taxon>Flavobacteriaceae</taxon>
        <taxon>Aquimarina</taxon>
    </lineage>
</organism>
<evidence type="ECO:0000313" key="2">
    <source>
        <dbReference type="Proteomes" id="UP001597319"/>
    </source>
</evidence>
<gene>
    <name evidence="1" type="ORF">ACFSR1_09310</name>
</gene>
<keyword evidence="2" id="KW-1185">Reference proteome</keyword>
<dbReference type="EMBL" id="JBHULE010000019">
    <property type="protein sequence ID" value="MFD2562860.1"/>
    <property type="molecule type" value="Genomic_DNA"/>
</dbReference>
<proteinExistence type="predicted"/>
<reference evidence="2" key="1">
    <citation type="journal article" date="2019" name="Int. J. Syst. Evol. Microbiol.">
        <title>The Global Catalogue of Microorganisms (GCM) 10K type strain sequencing project: providing services to taxonomists for standard genome sequencing and annotation.</title>
        <authorList>
            <consortium name="The Broad Institute Genomics Platform"/>
            <consortium name="The Broad Institute Genome Sequencing Center for Infectious Disease"/>
            <person name="Wu L."/>
            <person name="Ma J."/>
        </authorList>
    </citation>
    <scope>NUCLEOTIDE SEQUENCE [LARGE SCALE GENOMIC DNA]</scope>
    <source>
        <strain evidence="2">KCTC 52274</strain>
    </source>
</reference>
<accession>A0ABW5LDF1</accession>
<comment type="caution">
    <text evidence="1">The sequence shown here is derived from an EMBL/GenBank/DDBJ whole genome shotgun (WGS) entry which is preliminary data.</text>
</comment>
<dbReference type="RefSeq" id="WP_378291815.1">
    <property type="nucleotide sequence ID" value="NZ_JBHULE010000019.1"/>
</dbReference>
<protein>
    <submittedName>
        <fullName evidence="1">Uncharacterized protein</fullName>
    </submittedName>
</protein>
<evidence type="ECO:0000313" key="1">
    <source>
        <dbReference type="EMBL" id="MFD2562860.1"/>
    </source>
</evidence>
<sequence length="224" mass="26061">MKYNLISILQQLSTIHFKEIEGSFTTQELWEWLLFDQENNILNESLLIHQPSGVPIKGRNIDLDKTLTITGDYYCFTYIDHQPAYHLQKLKSPDEVANLILSKSGVTNSFTTIMIPIVKGKVRPIVLKENLTQITLELFNEIQQILCCFNGTNFQELSEQGYRCLLEYKKLGLSQQNTYDTVHFIAQVYQSFDLEAKNDLADEFLDYISGYIGNKKYWIWDKPL</sequence>